<keyword evidence="1" id="KW-0732">Signal</keyword>
<proteinExistence type="predicted"/>
<protein>
    <submittedName>
        <fullName evidence="2">Uncharacterized protein</fullName>
    </submittedName>
</protein>
<evidence type="ECO:0000313" key="2">
    <source>
        <dbReference type="EMBL" id="MCP9198775.1"/>
    </source>
</evidence>
<accession>A0A9X2I2R4</accession>
<dbReference type="RefSeq" id="WP_241550778.1">
    <property type="nucleotide sequence ID" value="NZ_JANCNS010000001.1"/>
</dbReference>
<comment type="caution">
    <text evidence="2">The sequence shown here is derived from an EMBL/GenBank/DDBJ whole genome shotgun (WGS) entry which is preliminary data.</text>
</comment>
<dbReference type="Proteomes" id="UP001155280">
    <property type="component" value="Unassembled WGS sequence"/>
</dbReference>
<feature type="signal peptide" evidence="1">
    <location>
        <begin position="1"/>
        <end position="19"/>
    </location>
</feature>
<name>A0A9X2I2R4_9FLAO</name>
<evidence type="ECO:0000256" key="1">
    <source>
        <dbReference type="SAM" id="SignalP"/>
    </source>
</evidence>
<sequence length="161" mass="18756">MQNLVTILLISLLSISANSQNKDAIKVYDFDSEPEILKSKAPQLDNAHPNLLNPQISKTEYETVMESWTKLHQEMASFLKAKDFEWETEDEQILIVHKFYFDADGNIHTYVFNLLNEDIDEQQRQTYSNLVSEFAETYSIGLKRDKQFAQCGKTRQMNQNI</sequence>
<organism evidence="2 3">
    <name type="scientific">Christiangramia oceanisediminis</name>
    <dbReference type="NCBI Taxonomy" id="2920386"/>
    <lineage>
        <taxon>Bacteria</taxon>
        <taxon>Pseudomonadati</taxon>
        <taxon>Bacteroidota</taxon>
        <taxon>Flavobacteriia</taxon>
        <taxon>Flavobacteriales</taxon>
        <taxon>Flavobacteriaceae</taxon>
        <taxon>Christiangramia</taxon>
    </lineage>
</organism>
<dbReference type="EMBL" id="JANCNS010000001">
    <property type="protein sequence ID" value="MCP9198775.1"/>
    <property type="molecule type" value="Genomic_DNA"/>
</dbReference>
<feature type="chain" id="PRO_5040949174" evidence="1">
    <location>
        <begin position="20"/>
        <end position="161"/>
    </location>
</feature>
<gene>
    <name evidence="2" type="ORF">MKO06_02575</name>
</gene>
<dbReference type="AlphaFoldDB" id="A0A9X2I2R4"/>
<reference evidence="2" key="1">
    <citation type="submission" date="2022-07" db="EMBL/GenBank/DDBJ databases">
        <title>Gramela sediminis sp. nov., isolated from deep-sea sediment of the Indian Ocean.</title>
        <authorList>
            <person name="Shi H."/>
        </authorList>
    </citation>
    <scope>NUCLEOTIDE SEQUENCE</scope>
    <source>
        <strain evidence="2">GC03-9</strain>
    </source>
</reference>
<keyword evidence="3" id="KW-1185">Reference proteome</keyword>
<evidence type="ECO:0000313" key="3">
    <source>
        <dbReference type="Proteomes" id="UP001155280"/>
    </source>
</evidence>